<proteinExistence type="predicted"/>
<name>A0A9X2FCZ0_9BACT</name>
<evidence type="ECO:0000313" key="4">
    <source>
        <dbReference type="Proteomes" id="UP001155241"/>
    </source>
</evidence>
<accession>A0A9X2FCZ0</accession>
<sequence>MNAISRRVATVAVCLLTLLSTLAGGSPAIGAGPSQLYLETEHMPYLDVTIHTRRCLLTRELARQALLIAARDDLNQIARDESLGEVVADGSEVTHLALLERYDIKTKKWQLKLIAIDPANPINEVDWWEQPALWEATYDVDSQPVNMMTNAAEVMTGLIPGDLQKALAAGGVEAQAIDPTKVEPPGEEIEEQLLQVDFIPQFDAVRKAHEALAAAGGRSPEWEAVLVRGYANLGQLTQHQWNAVSSTCFARALIYAERMVAANADAPTATALWHRAYARALTGLHGQAKADLDTIAEMSSAESAPEWTSLIRPYCEWKRKELHELADNSKTLQPWALRLWFQLTANYRYSEWIYHSGVEVLQAVPTGYGVYSDMAQFGRSLAATRTGANYAPAAFNHFSVISLDSLEDLPAEVKTVLPTNEVKAQLLAGLTNDPEPQDQFTPLPGYLGQLLHNSSKKETAGGLTWSALGYLMKEEAFVQAANYFQVSMVATETSHADDVDRIVPTVGQHRYLPLLESYRFHRVREKDQIAALGGKLNPQDVTGRMSTLCHLCWYTKIDGRKEVGRAAWEGRTRLPTAQGLLLSIYPSGMYWQPGSDTAVRMVTSELRAYAPHSEIPARIEIGAAKEPTLEQLKKWEGQLREDSEAFRMLATKFHEAGDNEAAILNFRRSLILVPTYSAAEQLADIYLEIGDRDRWEKLWKAFLKTPDTSSNHYFAQCKIAETYCNWGEWKRAKPFILEAAQVWGTVSLGQAGFVLEGLGEWEQSEYWTREQTTNYASNYGWAWYFWCCRTGRGNEQEALQHAQKYYELLKDRHSRNDEVSKGVFALLQNQPQQALECYQNALKDTPTYTCTFMVAQLARELGVDADVEQRIATVKKHYDGNPDIAPQTVAAANALFDLLEQTEISDDEIDRIGELIRQIESGLTRTAFAYFFANELERLGKSDAALLYWRRALVQPDREIYYSTLAGRALCNKLDTSRKTKDVLHEDDLWGPEHPAQEE</sequence>
<dbReference type="InterPro" id="IPR011990">
    <property type="entry name" value="TPR-like_helical_dom_sf"/>
</dbReference>
<dbReference type="Gene3D" id="1.25.40.10">
    <property type="entry name" value="Tetratricopeptide repeat domain"/>
    <property type="match status" value="2"/>
</dbReference>
<keyword evidence="4" id="KW-1185">Reference proteome</keyword>
<dbReference type="InterPro" id="IPR019734">
    <property type="entry name" value="TPR_rpt"/>
</dbReference>
<evidence type="ECO:0008006" key="5">
    <source>
        <dbReference type="Google" id="ProtNLM"/>
    </source>
</evidence>
<keyword evidence="1" id="KW-0802">TPR repeat</keyword>
<dbReference type="EMBL" id="JAMXLR010000077">
    <property type="protein sequence ID" value="MCO6046665.1"/>
    <property type="molecule type" value="Genomic_DNA"/>
</dbReference>
<dbReference type="PROSITE" id="PS50005">
    <property type="entry name" value="TPR"/>
    <property type="match status" value="1"/>
</dbReference>
<evidence type="ECO:0000256" key="1">
    <source>
        <dbReference type="PROSITE-ProRule" id="PRU00339"/>
    </source>
</evidence>
<dbReference type="SMART" id="SM00028">
    <property type="entry name" value="TPR"/>
    <property type="match status" value="4"/>
</dbReference>
<dbReference type="RefSeq" id="WP_252854780.1">
    <property type="nucleotide sequence ID" value="NZ_JAMXLR010000077.1"/>
</dbReference>
<keyword evidence="2" id="KW-0732">Signal</keyword>
<feature type="chain" id="PRO_5040741334" description="Tetratricopeptide repeat protein" evidence="2">
    <location>
        <begin position="24"/>
        <end position="999"/>
    </location>
</feature>
<evidence type="ECO:0000313" key="3">
    <source>
        <dbReference type="EMBL" id="MCO6046665.1"/>
    </source>
</evidence>
<feature type="signal peptide" evidence="2">
    <location>
        <begin position="1"/>
        <end position="23"/>
    </location>
</feature>
<dbReference type="SUPFAM" id="SSF48452">
    <property type="entry name" value="TPR-like"/>
    <property type="match status" value="2"/>
</dbReference>
<reference evidence="3" key="1">
    <citation type="submission" date="2022-06" db="EMBL/GenBank/DDBJ databases">
        <title>Aeoliella straminimaris, a novel planctomycete from sediments.</title>
        <authorList>
            <person name="Vitorino I.R."/>
            <person name="Lage O.M."/>
        </authorList>
    </citation>
    <scope>NUCLEOTIDE SEQUENCE</scope>
    <source>
        <strain evidence="3">ICT_H6.2</strain>
    </source>
</reference>
<evidence type="ECO:0000256" key="2">
    <source>
        <dbReference type="SAM" id="SignalP"/>
    </source>
</evidence>
<dbReference type="AlphaFoldDB" id="A0A9X2FCZ0"/>
<protein>
    <recommendedName>
        <fullName evidence="5">Tetratricopeptide repeat protein</fullName>
    </recommendedName>
</protein>
<organism evidence="3 4">
    <name type="scientific">Aeoliella straminimaris</name>
    <dbReference type="NCBI Taxonomy" id="2954799"/>
    <lineage>
        <taxon>Bacteria</taxon>
        <taxon>Pseudomonadati</taxon>
        <taxon>Planctomycetota</taxon>
        <taxon>Planctomycetia</taxon>
        <taxon>Pirellulales</taxon>
        <taxon>Lacipirellulaceae</taxon>
        <taxon>Aeoliella</taxon>
    </lineage>
</organism>
<gene>
    <name evidence="3" type="ORF">NG895_22445</name>
</gene>
<comment type="caution">
    <text evidence="3">The sequence shown here is derived from an EMBL/GenBank/DDBJ whole genome shotgun (WGS) entry which is preliminary data.</text>
</comment>
<feature type="repeat" description="TPR" evidence="1">
    <location>
        <begin position="643"/>
        <end position="676"/>
    </location>
</feature>
<dbReference type="Proteomes" id="UP001155241">
    <property type="component" value="Unassembled WGS sequence"/>
</dbReference>